<feature type="domain" description="BBS7 helical hairpin" evidence="1">
    <location>
        <begin position="70"/>
        <end position="184"/>
    </location>
</feature>
<dbReference type="InterPro" id="IPR056333">
    <property type="entry name" value="BBS7_pf_dom"/>
</dbReference>
<dbReference type="InterPro" id="IPR056335">
    <property type="entry name" value="BBS7_hairpin"/>
</dbReference>
<evidence type="ECO:0000259" key="2">
    <source>
        <dbReference type="Pfam" id="PF23361"/>
    </source>
</evidence>
<name>A0A3Q0JH68_DIACI</name>
<evidence type="ECO:0000259" key="1">
    <source>
        <dbReference type="Pfam" id="PF23349"/>
    </source>
</evidence>
<dbReference type="GO" id="GO:0060271">
    <property type="term" value="P:cilium assembly"/>
    <property type="evidence" value="ECO:0007669"/>
    <property type="project" value="TreeGrafter"/>
</dbReference>
<accession>A0A3Q0JH68</accession>
<sequence length="186" mass="21217">MVTGPKFCILHSKLLTKVSKSPDIVFCISSKGFISVTSDSVSSVSILQDFITKSATKKKSKFDIQQQFHESTVVSTLKLIDPKLQEHIDLQAKYDLLIALLDIQTLDAGCDTLIPEYQQILRDEKNIKQQYKKQTNLFKHLCKAVMNLYLDWHKHKGVNVKGKLPQLESILNSNYSLDNVIQFFDL</sequence>
<dbReference type="RefSeq" id="XP_026686438.1">
    <property type="nucleotide sequence ID" value="XM_026830637.1"/>
</dbReference>
<keyword evidence="3" id="KW-1185">Reference proteome</keyword>
<reference evidence="4" key="1">
    <citation type="submission" date="2025-08" db="UniProtKB">
        <authorList>
            <consortium name="RefSeq"/>
        </authorList>
    </citation>
    <scope>IDENTIFICATION</scope>
</reference>
<protein>
    <submittedName>
        <fullName evidence="4">Bardet-Biedl syndrome 7 protein homolog isoform X1</fullName>
    </submittedName>
</protein>
<dbReference type="PANTHER" id="PTHR16074">
    <property type="entry name" value="BARDET-BIEDL SYNDROME 7 PROTEIN"/>
    <property type="match status" value="1"/>
</dbReference>
<dbReference type="Pfam" id="PF23349">
    <property type="entry name" value="BBS7_hp"/>
    <property type="match status" value="1"/>
</dbReference>
<dbReference type="AlphaFoldDB" id="A0A3Q0JH68"/>
<organism evidence="3 4">
    <name type="scientific">Diaphorina citri</name>
    <name type="common">Asian citrus psyllid</name>
    <dbReference type="NCBI Taxonomy" id="121845"/>
    <lineage>
        <taxon>Eukaryota</taxon>
        <taxon>Metazoa</taxon>
        <taxon>Ecdysozoa</taxon>
        <taxon>Arthropoda</taxon>
        <taxon>Hexapoda</taxon>
        <taxon>Insecta</taxon>
        <taxon>Pterygota</taxon>
        <taxon>Neoptera</taxon>
        <taxon>Paraneoptera</taxon>
        <taxon>Hemiptera</taxon>
        <taxon>Sternorrhyncha</taxon>
        <taxon>Psylloidea</taxon>
        <taxon>Psyllidae</taxon>
        <taxon>Diaphorininae</taxon>
        <taxon>Diaphorina</taxon>
    </lineage>
</organism>
<dbReference type="GO" id="GO:0036064">
    <property type="term" value="C:ciliary basal body"/>
    <property type="evidence" value="ECO:0007669"/>
    <property type="project" value="TreeGrafter"/>
</dbReference>
<evidence type="ECO:0000313" key="4">
    <source>
        <dbReference type="RefSeq" id="XP_026686438.1"/>
    </source>
</evidence>
<dbReference type="GeneID" id="103519000"/>
<evidence type="ECO:0000313" key="3">
    <source>
        <dbReference type="Proteomes" id="UP000079169"/>
    </source>
</evidence>
<dbReference type="Pfam" id="PF23361">
    <property type="entry name" value="BBS7_pf"/>
    <property type="match status" value="1"/>
</dbReference>
<gene>
    <name evidence="4" type="primary">LOC103519000</name>
</gene>
<proteinExistence type="predicted"/>
<dbReference type="GO" id="GO:0043005">
    <property type="term" value="C:neuron projection"/>
    <property type="evidence" value="ECO:0007669"/>
    <property type="project" value="TreeGrafter"/>
</dbReference>
<dbReference type="GO" id="GO:0005930">
    <property type="term" value="C:axoneme"/>
    <property type="evidence" value="ECO:0007669"/>
    <property type="project" value="TreeGrafter"/>
</dbReference>
<dbReference type="GO" id="GO:0008104">
    <property type="term" value="P:intracellular protein localization"/>
    <property type="evidence" value="ECO:0007669"/>
    <property type="project" value="TreeGrafter"/>
</dbReference>
<dbReference type="GO" id="GO:0034464">
    <property type="term" value="C:BBSome"/>
    <property type="evidence" value="ECO:0007669"/>
    <property type="project" value="TreeGrafter"/>
</dbReference>
<dbReference type="Proteomes" id="UP000079169">
    <property type="component" value="Unplaced"/>
</dbReference>
<dbReference type="KEGG" id="dci:103519000"/>
<dbReference type="PANTHER" id="PTHR16074:SF4">
    <property type="entry name" value="BARDET-BIEDL SYNDROME 7 PROTEIN"/>
    <property type="match status" value="1"/>
</dbReference>
<dbReference type="GO" id="GO:0016020">
    <property type="term" value="C:membrane"/>
    <property type="evidence" value="ECO:0007669"/>
    <property type="project" value="TreeGrafter"/>
</dbReference>
<feature type="domain" description="BBS7 platform" evidence="2">
    <location>
        <begin position="25"/>
        <end position="65"/>
    </location>
</feature>